<dbReference type="AlphaFoldDB" id="A0A4R1QKZ3"/>
<dbReference type="STRING" id="1650663.GCA_001486665_00061"/>
<comment type="caution">
    <text evidence="1">The sequence shown here is derived from an EMBL/GenBank/DDBJ whole genome shotgun (WGS) entry which is preliminary data.</text>
</comment>
<gene>
    <name evidence="1" type="ORF">EDD77_12620</name>
</gene>
<dbReference type="RefSeq" id="WP_058962605.1">
    <property type="nucleotide sequence ID" value="NZ_CABKVM010000010.1"/>
</dbReference>
<dbReference type="EMBL" id="SLUM01000026">
    <property type="protein sequence ID" value="TCL53847.1"/>
    <property type="molecule type" value="Genomic_DNA"/>
</dbReference>
<evidence type="ECO:0008006" key="3">
    <source>
        <dbReference type="Google" id="ProtNLM"/>
    </source>
</evidence>
<reference evidence="1 2" key="1">
    <citation type="submission" date="2019-03" db="EMBL/GenBank/DDBJ databases">
        <title>Genomic Encyclopedia of Type Strains, Phase IV (KMG-IV): sequencing the most valuable type-strain genomes for metagenomic binning, comparative biology and taxonomic classification.</title>
        <authorList>
            <person name="Goeker M."/>
        </authorList>
    </citation>
    <scope>NUCLEOTIDE SEQUENCE [LARGE SCALE GENOMIC DNA]</scope>
    <source>
        <strain evidence="1 2">DSM 100451</strain>
    </source>
</reference>
<evidence type="ECO:0000313" key="2">
    <source>
        <dbReference type="Proteomes" id="UP000295184"/>
    </source>
</evidence>
<accession>A0A4R1QKZ3</accession>
<name>A0A4R1QKZ3_9FIRM</name>
<evidence type="ECO:0000313" key="1">
    <source>
        <dbReference type="EMBL" id="TCL53847.1"/>
    </source>
</evidence>
<sequence length="360" mass="41396">MSLQFDGYLMSRDLPVAQFSLGKCNPLREELLPFHFANHGTLEEWLQRRAMDCHSRTNARLLRRALRIEDNGAEWLSFRVEGATITDTYWLKAEGSSLTYRDICFQENAYWEFALNGPSVNDFSGPVSRTPELTNTGSFEKCWKKEPDGWWLYKHGKPENIFSELMAYSLGNRLGFCMAHYEFVDEQTIRTRDFTAGATVNFETARGLGLRSDQHIDNYQRLAQISPRLAMEYAQMVTLDALIYNADRHADNFGILRDVNTGSILSLAPNYDNNLSLLALGIPNRESGSDFLRDWQNLILFYRVPLSLPPLAPGEIAALAEVIPCKVDKQTAIDFLQYRYQWMQQSLDRARQLWNPLIEP</sequence>
<organism evidence="1 2">
    <name type="scientific">Allofournierella massiliensis</name>
    <dbReference type="NCBI Taxonomy" id="1650663"/>
    <lineage>
        <taxon>Bacteria</taxon>
        <taxon>Bacillati</taxon>
        <taxon>Bacillota</taxon>
        <taxon>Clostridia</taxon>
        <taxon>Eubacteriales</taxon>
        <taxon>Oscillospiraceae</taxon>
        <taxon>Allofournierella</taxon>
    </lineage>
</organism>
<dbReference type="Proteomes" id="UP000295184">
    <property type="component" value="Unassembled WGS sequence"/>
</dbReference>
<proteinExistence type="predicted"/>
<protein>
    <recommendedName>
        <fullName evidence="3">HipA-like protein</fullName>
    </recommendedName>
</protein>
<dbReference type="Gene3D" id="1.10.1070.20">
    <property type="match status" value="1"/>
</dbReference>